<protein>
    <submittedName>
        <fullName evidence="1">Uncharacterized protein</fullName>
    </submittedName>
</protein>
<evidence type="ECO:0000313" key="2">
    <source>
        <dbReference type="Proteomes" id="UP000640052"/>
    </source>
</evidence>
<organism evidence="1 2">
    <name type="scientific">Acrocarpospora phusangensis</name>
    <dbReference type="NCBI Taxonomy" id="1070424"/>
    <lineage>
        <taxon>Bacteria</taxon>
        <taxon>Bacillati</taxon>
        <taxon>Actinomycetota</taxon>
        <taxon>Actinomycetes</taxon>
        <taxon>Streptosporangiales</taxon>
        <taxon>Streptosporangiaceae</taxon>
        <taxon>Acrocarpospora</taxon>
    </lineage>
</organism>
<sequence length="88" mass="9965">MIENPRSAELAAWLEARGIGNDVHSIGADVDERYCLVRHQDRWHVYYSERGQRGNERVFTDEGAACRALLADLLADHGVQARLRRSSS</sequence>
<name>A0A919UP32_9ACTN</name>
<evidence type="ECO:0000313" key="1">
    <source>
        <dbReference type="EMBL" id="GIH25202.1"/>
    </source>
</evidence>
<dbReference type="RefSeq" id="WP_204041937.1">
    <property type="nucleotide sequence ID" value="NZ_BOOA01000026.1"/>
</dbReference>
<comment type="caution">
    <text evidence="1">The sequence shown here is derived from an EMBL/GenBank/DDBJ whole genome shotgun (WGS) entry which is preliminary data.</text>
</comment>
<dbReference type="EMBL" id="BOOA01000026">
    <property type="protein sequence ID" value="GIH25202.1"/>
    <property type="molecule type" value="Genomic_DNA"/>
</dbReference>
<reference evidence="1" key="1">
    <citation type="submission" date="2021-01" db="EMBL/GenBank/DDBJ databases">
        <title>Whole genome shotgun sequence of Acrocarpospora phusangensis NBRC 108782.</title>
        <authorList>
            <person name="Komaki H."/>
            <person name="Tamura T."/>
        </authorList>
    </citation>
    <scope>NUCLEOTIDE SEQUENCE</scope>
    <source>
        <strain evidence="1">NBRC 108782</strain>
    </source>
</reference>
<gene>
    <name evidence="1" type="ORF">Aph01nite_35120</name>
</gene>
<proteinExistence type="predicted"/>
<dbReference type="AlphaFoldDB" id="A0A919UP32"/>
<dbReference type="Proteomes" id="UP000640052">
    <property type="component" value="Unassembled WGS sequence"/>
</dbReference>
<keyword evidence="2" id="KW-1185">Reference proteome</keyword>
<accession>A0A919UP32</accession>